<name>A0A7R8W4H1_9CRUS</name>
<dbReference type="Pfam" id="PF13897">
    <property type="entry name" value="GOLD_2"/>
    <property type="match status" value="1"/>
</dbReference>
<dbReference type="GO" id="GO:0000062">
    <property type="term" value="F:fatty-acyl-CoA binding"/>
    <property type="evidence" value="ECO:0007669"/>
    <property type="project" value="InterPro"/>
</dbReference>
<dbReference type="InterPro" id="IPR014352">
    <property type="entry name" value="FERM/acyl-CoA-bd_prot_sf"/>
</dbReference>
<feature type="compositionally biased region" description="Acidic residues" evidence="3">
    <location>
        <begin position="237"/>
        <end position="252"/>
    </location>
</feature>
<feature type="region of interest" description="Disordered" evidence="3">
    <location>
        <begin position="228"/>
        <end position="259"/>
    </location>
</feature>
<dbReference type="InterPro" id="IPR035984">
    <property type="entry name" value="Acyl-CoA-binding_sf"/>
</dbReference>
<keyword evidence="2" id="KW-0175">Coiled coil</keyword>
<dbReference type="GO" id="GO:0000139">
    <property type="term" value="C:Golgi membrane"/>
    <property type="evidence" value="ECO:0007669"/>
    <property type="project" value="TreeGrafter"/>
</dbReference>
<dbReference type="SUPFAM" id="SSF47027">
    <property type="entry name" value="Acyl-CoA binding protein"/>
    <property type="match status" value="1"/>
</dbReference>
<dbReference type="InterPro" id="IPR009038">
    <property type="entry name" value="GOLD_dom"/>
</dbReference>
<evidence type="ECO:0000256" key="3">
    <source>
        <dbReference type="SAM" id="MobiDB-lite"/>
    </source>
</evidence>
<evidence type="ECO:0000256" key="2">
    <source>
        <dbReference type="SAM" id="Coils"/>
    </source>
</evidence>
<protein>
    <submittedName>
        <fullName evidence="4">Uncharacterized protein</fullName>
    </submittedName>
</protein>
<dbReference type="OrthoDB" id="5839451at2759"/>
<proteinExistence type="predicted"/>
<dbReference type="Gene3D" id="2.60.120.680">
    <property type="entry name" value="GOLD domain"/>
    <property type="match status" value="2"/>
</dbReference>
<reference evidence="4" key="1">
    <citation type="submission" date="2020-11" db="EMBL/GenBank/DDBJ databases">
        <authorList>
            <person name="Tran Van P."/>
        </authorList>
    </citation>
    <scope>NUCLEOTIDE SEQUENCE</scope>
</reference>
<dbReference type="InterPro" id="IPR000582">
    <property type="entry name" value="Acyl-CoA-binding_protein"/>
</dbReference>
<dbReference type="SUPFAM" id="SSF101576">
    <property type="entry name" value="Supernatant protein factor (SPF), C-terminal domain"/>
    <property type="match status" value="1"/>
</dbReference>
<evidence type="ECO:0000313" key="4">
    <source>
        <dbReference type="EMBL" id="CAD7224722.1"/>
    </source>
</evidence>
<evidence type="ECO:0000256" key="1">
    <source>
        <dbReference type="ARBA" id="ARBA00022990"/>
    </source>
</evidence>
<dbReference type="PANTHER" id="PTHR22973">
    <property type="entry name" value="LD35087P"/>
    <property type="match status" value="1"/>
</dbReference>
<organism evidence="4">
    <name type="scientific">Cyprideis torosa</name>
    <dbReference type="NCBI Taxonomy" id="163714"/>
    <lineage>
        <taxon>Eukaryota</taxon>
        <taxon>Metazoa</taxon>
        <taxon>Ecdysozoa</taxon>
        <taxon>Arthropoda</taxon>
        <taxon>Crustacea</taxon>
        <taxon>Oligostraca</taxon>
        <taxon>Ostracoda</taxon>
        <taxon>Podocopa</taxon>
        <taxon>Podocopida</taxon>
        <taxon>Cytherocopina</taxon>
        <taxon>Cytheroidea</taxon>
        <taxon>Cytherideidae</taxon>
        <taxon>Cyprideis</taxon>
    </lineage>
</organism>
<feature type="coiled-coil region" evidence="2">
    <location>
        <begin position="127"/>
        <end position="175"/>
    </location>
</feature>
<dbReference type="InterPro" id="IPR036598">
    <property type="entry name" value="GOLD_dom_sf"/>
</dbReference>
<dbReference type="PROSITE" id="PS51228">
    <property type="entry name" value="ACB_2"/>
    <property type="match status" value="1"/>
</dbReference>
<accession>A0A7R8W4H1</accession>
<dbReference type="PANTHER" id="PTHR22973:SF12">
    <property type="entry name" value="LD35087P"/>
    <property type="match status" value="1"/>
</dbReference>
<dbReference type="Pfam" id="PF00887">
    <property type="entry name" value="ACBP"/>
    <property type="match status" value="1"/>
</dbReference>
<dbReference type="AlphaFoldDB" id="A0A7R8W4H1"/>
<sequence>MHSPNTEDSVVNGDSGVLSDSSDSGLYRDWGVPRHELYRLAVKFYREKHGKAFHLHYQDNISFIAFYNQAHLGQFKEENVQPLGALDVIGRERRAAWQALGDMSMEDAKTCLIDLIEKSCPLFKPYAEAHFRDLEEKTRKAEEAEKEAEIARAMLEKAQLDEDKEASRKERARQRVQDALNAQTYPQFKAYAEQQFPGNPDQQAILIRQLQQQHYAQYMQQLNIQDAVGEGSKTEDSNEVDEEHEEEEEGEDGLPPVQSASMWTRKDVVDFKKAIREEGTEGVIRVGHGETVTVRVPTHEEGTRDCHEEVYAGCHVYPGTGVYLLKFDNSYSLWRSKTLYYRVYYTR</sequence>
<dbReference type="InterPro" id="IPR052269">
    <property type="entry name" value="Golgi-PI4KB_interaction"/>
</dbReference>
<gene>
    <name evidence="4" type="ORF">CTOB1V02_LOCUS2675</name>
</gene>
<keyword evidence="1" id="KW-0007">Acetylation</keyword>
<dbReference type="EMBL" id="OB660425">
    <property type="protein sequence ID" value="CAD7224722.1"/>
    <property type="molecule type" value="Genomic_DNA"/>
</dbReference>
<dbReference type="Gene3D" id="1.20.80.10">
    <property type="match status" value="1"/>
</dbReference>